<comment type="caution">
    <text evidence="2">The sequence shown here is derived from an EMBL/GenBank/DDBJ whole genome shotgun (WGS) entry which is preliminary data.</text>
</comment>
<organism evidence="2 3">
    <name type="scientific">Sporothrix bragantina</name>
    <dbReference type="NCBI Taxonomy" id="671064"/>
    <lineage>
        <taxon>Eukaryota</taxon>
        <taxon>Fungi</taxon>
        <taxon>Dikarya</taxon>
        <taxon>Ascomycota</taxon>
        <taxon>Pezizomycotina</taxon>
        <taxon>Sordariomycetes</taxon>
        <taxon>Sordariomycetidae</taxon>
        <taxon>Ophiostomatales</taxon>
        <taxon>Ophiostomataceae</taxon>
        <taxon>Sporothrix</taxon>
    </lineage>
</organism>
<keyword evidence="3" id="KW-1185">Reference proteome</keyword>
<protein>
    <recommendedName>
        <fullName evidence="4">Conidiation-specific protein 6</fullName>
    </recommendedName>
</protein>
<evidence type="ECO:0008006" key="4">
    <source>
        <dbReference type="Google" id="ProtNLM"/>
    </source>
</evidence>
<evidence type="ECO:0000313" key="3">
    <source>
        <dbReference type="Proteomes" id="UP001642406"/>
    </source>
</evidence>
<reference evidence="2 3" key="1">
    <citation type="submission" date="2024-01" db="EMBL/GenBank/DDBJ databases">
        <authorList>
            <person name="Allen C."/>
            <person name="Tagirdzhanova G."/>
        </authorList>
    </citation>
    <scope>NUCLEOTIDE SEQUENCE [LARGE SCALE GENOMIC DNA]</scope>
</reference>
<gene>
    <name evidence="2" type="ORF">SBRCBS47491_004932</name>
</gene>
<sequence length="75" mass="8000">MDSKSNQASQPHADASKPAETHHSAGSEALRRAYAKYNINPTNANPAGHNVSTDEATQRTGDLAKNIKGTENEPK</sequence>
<feature type="region of interest" description="Disordered" evidence="1">
    <location>
        <begin position="1"/>
        <end position="75"/>
    </location>
</feature>
<feature type="compositionally biased region" description="Polar residues" evidence="1">
    <location>
        <begin position="39"/>
        <end position="60"/>
    </location>
</feature>
<dbReference type="Proteomes" id="UP001642406">
    <property type="component" value="Unassembled WGS sequence"/>
</dbReference>
<accession>A0ABP0BSR3</accession>
<evidence type="ECO:0000256" key="1">
    <source>
        <dbReference type="SAM" id="MobiDB-lite"/>
    </source>
</evidence>
<feature type="compositionally biased region" description="Polar residues" evidence="1">
    <location>
        <begin position="1"/>
        <end position="10"/>
    </location>
</feature>
<name>A0ABP0BSR3_9PEZI</name>
<dbReference type="EMBL" id="CAWUHC010000040">
    <property type="protein sequence ID" value="CAK7222653.1"/>
    <property type="molecule type" value="Genomic_DNA"/>
</dbReference>
<evidence type="ECO:0000313" key="2">
    <source>
        <dbReference type="EMBL" id="CAK7222653.1"/>
    </source>
</evidence>
<feature type="compositionally biased region" description="Basic and acidic residues" evidence="1">
    <location>
        <begin position="14"/>
        <end position="31"/>
    </location>
</feature>
<proteinExistence type="predicted"/>